<sequence>MEKLESMKDVNGVQLLLQQMKLEAFPTMQIYLLALKGYQELVESELTFKVFYRVQGFDVENYHNLSNDESHIQ</sequence>
<dbReference type="Gramene" id="NC11G0117220.1">
    <property type="protein sequence ID" value="NC11G0117220.1:cds"/>
    <property type="gene ID" value="NC11G0117220"/>
</dbReference>
<proteinExistence type="predicted"/>
<evidence type="ECO:0000313" key="1">
    <source>
        <dbReference type="EMBL" id="VVV63499.1"/>
    </source>
</evidence>
<dbReference type="EMBL" id="LR721776">
    <property type="protein sequence ID" value="VVV63499.1"/>
    <property type="molecule type" value="Genomic_DNA"/>
</dbReference>
<reference evidence="1" key="1">
    <citation type="submission" date="2019-09" db="EMBL/GenBank/DDBJ databases">
        <authorList>
            <person name="Zhang L."/>
        </authorList>
    </citation>
    <scope>NUCLEOTIDE SEQUENCE</scope>
</reference>
<protein>
    <submittedName>
        <fullName evidence="1">Uncharacterized protein</fullName>
    </submittedName>
</protein>
<name>A0A5K0XDG8_9MAGN</name>
<dbReference type="AlphaFoldDB" id="A0A5K0XDG8"/>
<accession>A0A5K0XDG8</accession>
<gene>
    <name evidence="1" type="ORF">NYM_LOCUS6216</name>
</gene>
<organism evidence="1">
    <name type="scientific">Nymphaea colorata</name>
    <name type="common">pocket water lily</name>
    <dbReference type="NCBI Taxonomy" id="210225"/>
    <lineage>
        <taxon>Eukaryota</taxon>
        <taxon>Viridiplantae</taxon>
        <taxon>Streptophyta</taxon>
        <taxon>Embryophyta</taxon>
        <taxon>Tracheophyta</taxon>
        <taxon>Spermatophyta</taxon>
        <taxon>Magnoliopsida</taxon>
        <taxon>Nymphaeales</taxon>
        <taxon>Nymphaeaceae</taxon>
        <taxon>Nymphaea</taxon>
    </lineage>
</organism>